<evidence type="ECO:0000313" key="9">
    <source>
        <dbReference type="EMBL" id="KMY48140.1"/>
    </source>
</evidence>
<accession>A0A0K9GNB9</accession>
<dbReference type="Proteomes" id="UP000037146">
    <property type="component" value="Unassembled WGS sequence"/>
</dbReference>
<dbReference type="STRING" id="1679170.AC625_00105"/>
<dbReference type="NCBIfam" id="NF005972">
    <property type="entry name" value="PRK08058.1"/>
    <property type="match status" value="1"/>
</dbReference>
<keyword evidence="3 9" id="KW-0808">Transferase</keyword>
<keyword evidence="5" id="KW-0235">DNA replication</keyword>
<dbReference type="InterPro" id="IPR015199">
    <property type="entry name" value="DNA_pol_III_delta_C"/>
</dbReference>
<feature type="domain" description="DNA polymerase III delta subunit C-terminal" evidence="8">
    <location>
        <begin position="245"/>
        <end position="329"/>
    </location>
</feature>
<comment type="catalytic activity">
    <reaction evidence="7">
        <text>DNA(n) + a 2'-deoxyribonucleoside 5'-triphosphate = DNA(n+1) + diphosphate</text>
        <dbReference type="Rhea" id="RHEA:22508"/>
        <dbReference type="Rhea" id="RHEA-COMP:17339"/>
        <dbReference type="Rhea" id="RHEA-COMP:17340"/>
        <dbReference type="ChEBI" id="CHEBI:33019"/>
        <dbReference type="ChEBI" id="CHEBI:61560"/>
        <dbReference type="ChEBI" id="CHEBI:173112"/>
        <dbReference type="EC" id="2.7.7.7"/>
    </reaction>
</comment>
<name>A0A0K9GNB9_9BACI</name>
<dbReference type="EC" id="2.7.7.7" evidence="1"/>
<dbReference type="PANTHER" id="PTHR11669">
    <property type="entry name" value="REPLICATION FACTOR C / DNA POLYMERASE III GAMMA-TAU SUBUNIT"/>
    <property type="match status" value="1"/>
</dbReference>
<sequence>MTQTWQDLYELQPQITGMLKNSILRERVAHAYLFDGERGTGKKEMGMLFTKSLLCEDLKNEYEPCNQCSHCKRIMSGNHPDVHLIEPDGLSIKKDQIKSLQEEFSKKGVESKRKIYLVISADKMSVQAANSLLKFLEEPAADTVAILMTEQIQRILPTILSRCQTLSFKPLSPGMVKKRLLNHGLDMQRSSIISHLTQNFEEGILLGSEEWFAQSQKIVVKLYEVLNTNSLKALLYLQQEWFTHFKERDQLDRGLDLLYLIYKDLLYIQLDRRDQVVFQNIQEELESRALHLTQRRLAEQMSSILEAKRKLMSNTNPQLLMEQLVLNLQEGSSFV</sequence>
<dbReference type="RefSeq" id="WP_049679472.1">
    <property type="nucleotide sequence ID" value="NZ_LFZW01000001.1"/>
</dbReference>
<dbReference type="GO" id="GO:0003887">
    <property type="term" value="F:DNA-directed DNA polymerase activity"/>
    <property type="evidence" value="ECO:0007669"/>
    <property type="project" value="UniProtKB-KW"/>
</dbReference>
<organism evidence="9 10">
    <name type="scientific">Peribacillus loiseleuriae</name>
    <dbReference type="NCBI Taxonomy" id="1679170"/>
    <lineage>
        <taxon>Bacteria</taxon>
        <taxon>Bacillati</taxon>
        <taxon>Bacillota</taxon>
        <taxon>Bacilli</taxon>
        <taxon>Bacillales</taxon>
        <taxon>Bacillaceae</taxon>
        <taxon>Peribacillus</taxon>
    </lineage>
</organism>
<dbReference type="Pfam" id="PF09115">
    <property type="entry name" value="DNApol3-delta_C"/>
    <property type="match status" value="1"/>
</dbReference>
<keyword evidence="10" id="KW-1185">Reference proteome</keyword>
<keyword evidence="6" id="KW-0239">DNA-directed DNA polymerase</keyword>
<dbReference type="AlphaFoldDB" id="A0A0K9GNB9"/>
<dbReference type="NCBIfam" id="TIGR00678">
    <property type="entry name" value="holB"/>
    <property type="match status" value="1"/>
</dbReference>
<dbReference type="Pfam" id="PF13177">
    <property type="entry name" value="DNA_pol3_delta2"/>
    <property type="match status" value="1"/>
</dbReference>
<protein>
    <recommendedName>
        <fullName evidence="2">DNA polymerase III subunit delta'</fullName>
        <ecNumber evidence="1">2.7.7.7</ecNumber>
    </recommendedName>
</protein>
<comment type="caution">
    <text evidence="9">The sequence shown here is derived from an EMBL/GenBank/DDBJ whole genome shotgun (WGS) entry which is preliminary data.</text>
</comment>
<evidence type="ECO:0000256" key="1">
    <source>
        <dbReference type="ARBA" id="ARBA00012417"/>
    </source>
</evidence>
<evidence type="ECO:0000256" key="2">
    <source>
        <dbReference type="ARBA" id="ARBA00014363"/>
    </source>
</evidence>
<dbReference type="GO" id="GO:0009360">
    <property type="term" value="C:DNA polymerase III complex"/>
    <property type="evidence" value="ECO:0007669"/>
    <property type="project" value="InterPro"/>
</dbReference>
<gene>
    <name evidence="9" type="ORF">AC625_00105</name>
</gene>
<dbReference type="SUPFAM" id="SSF52540">
    <property type="entry name" value="P-loop containing nucleoside triphosphate hydrolases"/>
    <property type="match status" value="1"/>
</dbReference>
<dbReference type="InterPro" id="IPR050238">
    <property type="entry name" value="DNA_Rep/Repair_Clamp_Loader"/>
</dbReference>
<dbReference type="GO" id="GO:0008408">
    <property type="term" value="F:3'-5' exonuclease activity"/>
    <property type="evidence" value="ECO:0007669"/>
    <property type="project" value="InterPro"/>
</dbReference>
<dbReference type="FunFam" id="3.40.50.300:FF:001255">
    <property type="entry name" value="DNA polymerase III subunit delta"/>
    <property type="match status" value="1"/>
</dbReference>
<dbReference type="PATRIC" id="fig|1679170.3.peg.22"/>
<evidence type="ECO:0000256" key="5">
    <source>
        <dbReference type="ARBA" id="ARBA00022705"/>
    </source>
</evidence>
<dbReference type="InterPro" id="IPR027417">
    <property type="entry name" value="P-loop_NTPase"/>
</dbReference>
<evidence type="ECO:0000259" key="8">
    <source>
        <dbReference type="Pfam" id="PF09115"/>
    </source>
</evidence>
<evidence type="ECO:0000256" key="3">
    <source>
        <dbReference type="ARBA" id="ARBA00022679"/>
    </source>
</evidence>
<dbReference type="OrthoDB" id="9810148at2"/>
<dbReference type="Gene3D" id="3.40.50.300">
    <property type="entry name" value="P-loop containing nucleotide triphosphate hydrolases"/>
    <property type="match status" value="1"/>
</dbReference>
<evidence type="ECO:0000256" key="4">
    <source>
        <dbReference type="ARBA" id="ARBA00022695"/>
    </source>
</evidence>
<dbReference type="InterPro" id="IPR004622">
    <property type="entry name" value="DNA_pol_HolB"/>
</dbReference>
<reference evidence="10" key="1">
    <citation type="submission" date="2015-07" db="EMBL/GenBank/DDBJ databases">
        <title>Genome sequencing project for genomic taxonomy and phylogenomics of Bacillus-like bacteria.</title>
        <authorList>
            <person name="Liu B."/>
            <person name="Wang J."/>
            <person name="Zhu Y."/>
            <person name="Liu G."/>
            <person name="Chen Q."/>
            <person name="Chen Z."/>
            <person name="Lan J."/>
            <person name="Che J."/>
            <person name="Ge C."/>
            <person name="Shi H."/>
            <person name="Pan Z."/>
            <person name="Liu X."/>
        </authorList>
    </citation>
    <scope>NUCLEOTIDE SEQUENCE [LARGE SCALE GENOMIC DNA]</scope>
    <source>
        <strain evidence="10">FJAT-27997</strain>
    </source>
</reference>
<proteinExistence type="predicted"/>
<evidence type="ECO:0000256" key="6">
    <source>
        <dbReference type="ARBA" id="ARBA00022932"/>
    </source>
</evidence>
<evidence type="ECO:0000313" key="10">
    <source>
        <dbReference type="Proteomes" id="UP000037146"/>
    </source>
</evidence>
<dbReference type="EMBL" id="LFZW01000001">
    <property type="protein sequence ID" value="KMY48140.1"/>
    <property type="molecule type" value="Genomic_DNA"/>
</dbReference>
<keyword evidence="4 9" id="KW-0548">Nucleotidyltransferase</keyword>
<dbReference type="PANTHER" id="PTHR11669:SF8">
    <property type="entry name" value="DNA POLYMERASE III SUBUNIT DELTA"/>
    <property type="match status" value="1"/>
</dbReference>
<dbReference type="GO" id="GO:0006261">
    <property type="term" value="P:DNA-templated DNA replication"/>
    <property type="evidence" value="ECO:0007669"/>
    <property type="project" value="TreeGrafter"/>
</dbReference>
<dbReference type="GO" id="GO:0003677">
    <property type="term" value="F:DNA binding"/>
    <property type="evidence" value="ECO:0007669"/>
    <property type="project" value="InterPro"/>
</dbReference>
<evidence type="ECO:0000256" key="7">
    <source>
        <dbReference type="ARBA" id="ARBA00049244"/>
    </source>
</evidence>